<dbReference type="OrthoDB" id="5868153at2759"/>
<accession>A0A3P7JR02</accession>
<reference evidence="2 3" key="1">
    <citation type="submission" date="2018-11" db="EMBL/GenBank/DDBJ databases">
        <authorList>
            <consortium name="Pathogen Informatics"/>
        </authorList>
    </citation>
    <scope>NUCLEOTIDE SEQUENCE [LARGE SCALE GENOMIC DNA]</scope>
</reference>
<dbReference type="GO" id="GO:0003746">
    <property type="term" value="F:translation elongation factor activity"/>
    <property type="evidence" value="ECO:0007669"/>
    <property type="project" value="InterPro"/>
</dbReference>
<evidence type="ECO:0000259" key="1">
    <source>
        <dbReference type="Pfam" id="PF00889"/>
    </source>
</evidence>
<name>A0A3P7JR02_STRVU</name>
<gene>
    <name evidence="2" type="ORF">SVUK_LOCUS18331</name>
</gene>
<dbReference type="AlphaFoldDB" id="A0A3P7JR02"/>
<sequence length="66" mass="7435">MKICPLMEMVCGVEQKQAATTRIDEDETALLRQAFMLNPSQTVYEYLKGHQAEVLDFVRSELGAAD</sequence>
<dbReference type="Pfam" id="PF00889">
    <property type="entry name" value="EF_TS"/>
    <property type="match status" value="1"/>
</dbReference>
<feature type="domain" description="Translation elongation factor EFTs/EF1B dimerisation" evidence="1">
    <location>
        <begin position="26"/>
        <end position="63"/>
    </location>
</feature>
<dbReference type="EMBL" id="UYYB01122453">
    <property type="protein sequence ID" value="VDM83333.1"/>
    <property type="molecule type" value="Genomic_DNA"/>
</dbReference>
<protein>
    <recommendedName>
        <fullName evidence="1">Translation elongation factor EFTs/EF1B dimerisation domain-containing protein</fullName>
    </recommendedName>
</protein>
<evidence type="ECO:0000313" key="2">
    <source>
        <dbReference type="EMBL" id="VDM83333.1"/>
    </source>
</evidence>
<dbReference type="InterPro" id="IPR014039">
    <property type="entry name" value="Transl_elong_EFTs/EF1B_dimer"/>
</dbReference>
<evidence type="ECO:0000313" key="3">
    <source>
        <dbReference type="Proteomes" id="UP000270094"/>
    </source>
</evidence>
<proteinExistence type="predicted"/>
<dbReference type="SUPFAM" id="SSF54713">
    <property type="entry name" value="Elongation factor Ts (EF-Ts), dimerisation domain"/>
    <property type="match status" value="1"/>
</dbReference>
<dbReference type="InterPro" id="IPR036402">
    <property type="entry name" value="EF-Ts_dimer_sf"/>
</dbReference>
<organism evidence="2 3">
    <name type="scientific">Strongylus vulgaris</name>
    <name type="common">Blood worm</name>
    <dbReference type="NCBI Taxonomy" id="40348"/>
    <lineage>
        <taxon>Eukaryota</taxon>
        <taxon>Metazoa</taxon>
        <taxon>Ecdysozoa</taxon>
        <taxon>Nematoda</taxon>
        <taxon>Chromadorea</taxon>
        <taxon>Rhabditida</taxon>
        <taxon>Rhabditina</taxon>
        <taxon>Rhabditomorpha</taxon>
        <taxon>Strongyloidea</taxon>
        <taxon>Strongylidae</taxon>
        <taxon>Strongylus</taxon>
    </lineage>
</organism>
<dbReference type="Gene3D" id="3.30.479.20">
    <property type="entry name" value="Elongation factor Ts, dimerisation domain"/>
    <property type="match status" value="1"/>
</dbReference>
<dbReference type="Proteomes" id="UP000270094">
    <property type="component" value="Unassembled WGS sequence"/>
</dbReference>
<keyword evidence="3" id="KW-1185">Reference proteome</keyword>